<name>A0A5B7JW14_PORTR</name>
<organism evidence="2 3">
    <name type="scientific">Portunus trituberculatus</name>
    <name type="common">Swimming crab</name>
    <name type="synonym">Neptunus trituberculatus</name>
    <dbReference type="NCBI Taxonomy" id="210409"/>
    <lineage>
        <taxon>Eukaryota</taxon>
        <taxon>Metazoa</taxon>
        <taxon>Ecdysozoa</taxon>
        <taxon>Arthropoda</taxon>
        <taxon>Crustacea</taxon>
        <taxon>Multicrustacea</taxon>
        <taxon>Malacostraca</taxon>
        <taxon>Eumalacostraca</taxon>
        <taxon>Eucarida</taxon>
        <taxon>Decapoda</taxon>
        <taxon>Pleocyemata</taxon>
        <taxon>Brachyura</taxon>
        <taxon>Eubrachyura</taxon>
        <taxon>Portunoidea</taxon>
        <taxon>Portunidae</taxon>
        <taxon>Portuninae</taxon>
        <taxon>Portunus</taxon>
    </lineage>
</organism>
<comment type="caution">
    <text evidence="2">The sequence shown here is derived from an EMBL/GenBank/DDBJ whole genome shotgun (WGS) entry which is preliminary data.</text>
</comment>
<reference evidence="2 3" key="1">
    <citation type="submission" date="2019-05" db="EMBL/GenBank/DDBJ databases">
        <title>Another draft genome of Portunus trituberculatus and its Hox gene families provides insights of decapod evolution.</title>
        <authorList>
            <person name="Jeong J.-H."/>
            <person name="Song I."/>
            <person name="Kim S."/>
            <person name="Choi T."/>
            <person name="Kim D."/>
            <person name="Ryu S."/>
            <person name="Kim W."/>
        </authorList>
    </citation>
    <scope>NUCLEOTIDE SEQUENCE [LARGE SCALE GENOMIC DNA]</scope>
    <source>
        <tissue evidence="2">Muscle</tissue>
    </source>
</reference>
<proteinExistence type="predicted"/>
<dbReference type="EMBL" id="VSRR010114838">
    <property type="protein sequence ID" value="MPC98613.1"/>
    <property type="molecule type" value="Genomic_DNA"/>
</dbReference>
<protein>
    <submittedName>
        <fullName evidence="2">Uncharacterized protein</fullName>
    </submittedName>
</protein>
<dbReference type="AlphaFoldDB" id="A0A5B7JW14"/>
<gene>
    <name evidence="2" type="ORF">E2C01_093987</name>
</gene>
<keyword evidence="3" id="KW-1185">Reference proteome</keyword>
<dbReference type="Proteomes" id="UP000324222">
    <property type="component" value="Unassembled WGS sequence"/>
</dbReference>
<evidence type="ECO:0000313" key="2">
    <source>
        <dbReference type="EMBL" id="MPC98613.1"/>
    </source>
</evidence>
<feature type="region of interest" description="Disordered" evidence="1">
    <location>
        <begin position="57"/>
        <end position="79"/>
    </location>
</feature>
<sequence length="93" mass="9707">MAVNQQHTVCSETSTVAPTPSLASGAQQGQGESAECQCSLYPSKKKDNATGQCATAAAPTLRMDTPPHTTAPEPLRDGPCSPCFREQVTCGRL</sequence>
<feature type="region of interest" description="Disordered" evidence="1">
    <location>
        <begin position="1"/>
        <end position="31"/>
    </location>
</feature>
<accession>A0A5B7JW14</accession>
<evidence type="ECO:0000256" key="1">
    <source>
        <dbReference type="SAM" id="MobiDB-lite"/>
    </source>
</evidence>
<evidence type="ECO:0000313" key="3">
    <source>
        <dbReference type="Proteomes" id="UP000324222"/>
    </source>
</evidence>